<dbReference type="Proteomes" id="UP001344906">
    <property type="component" value="Unassembled WGS sequence"/>
</dbReference>
<reference evidence="3 4" key="1">
    <citation type="submission" date="2023-02" db="EMBL/GenBank/DDBJ databases">
        <title>Dictyobacter halimunensis sp. nov., a new member of the class Ktedonobacteria from forest soil in a geothermal area.</title>
        <authorList>
            <person name="Rachmania M.K."/>
            <person name="Ningsih F."/>
            <person name="Sakai Y."/>
            <person name="Yabe S."/>
            <person name="Yokota A."/>
            <person name="Sjamsuridzal W."/>
        </authorList>
    </citation>
    <scope>NUCLEOTIDE SEQUENCE [LARGE SCALE GENOMIC DNA]</scope>
    <source>
        <strain evidence="3 4">S3.2.2.5</strain>
    </source>
</reference>
<dbReference type="RefSeq" id="WP_338256071.1">
    <property type="nucleotide sequence ID" value="NZ_BSRI01000002.1"/>
</dbReference>
<organism evidence="3 4">
    <name type="scientific">Dictyobacter halimunensis</name>
    <dbReference type="NCBI Taxonomy" id="3026934"/>
    <lineage>
        <taxon>Bacteria</taxon>
        <taxon>Bacillati</taxon>
        <taxon>Chloroflexota</taxon>
        <taxon>Ktedonobacteria</taxon>
        <taxon>Ktedonobacterales</taxon>
        <taxon>Dictyobacteraceae</taxon>
        <taxon>Dictyobacter</taxon>
    </lineage>
</organism>
<feature type="compositionally biased region" description="Polar residues" evidence="1">
    <location>
        <begin position="375"/>
        <end position="396"/>
    </location>
</feature>
<dbReference type="EMBL" id="BSRI01000002">
    <property type="protein sequence ID" value="GLV59433.1"/>
    <property type="molecule type" value="Genomic_DNA"/>
</dbReference>
<keyword evidence="4" id="KW-1185">Reference proteome</keyword>
<feature type="transmembrane region" description="Helical" evidence="2">
    <location>
        <begin position="38"/>
        <end position="59"/>
    </location>
</feature>
<evidence type="ECO:0008006" key="5">
    <source>
        <dbReference type="Google" id="ProtNLM"/>
    </source>
</evidence>
<evidence type="ECO:0000313" key="3">
    <source>
        <dbReference type="EMBL" id="GLV59433.1"/>
    </source>
</evidence>
<name>A0ABQ6FYT5_9CHLR</name>
<comment type="caution">
    <text evidence="3">The sequence shown here is derived from an EMBL/GenBank/DDBJ whole genome shotgun (WGS) entry which is preliminary data.</text>
</comment>
<evidence type="ECO:0000256" key="1">
    <source>
        <dbReference type="SAM" id="MobiDB-lite"/>
    </source>
</evidence>
<evidence type="ECO:0000256" key="2">
    <source>
        <dbReference type="SAM" id="Phobius"/>
    </source>
</evidence>
<keyword evidence="2" id="KW-0472">Membrane</keyword>
<protein>
    <recommendedName>
        <fullName evidence="5">Methyl-accepting transducer domain-containing protein</fullName>
    </recommendedName>
</protein>
<feature type="compositionally biased region" description="Gly residues" evidence="1">
    <location>
        <begin position="447"/>
        <end position="492"/>
    </location>
</feature>
<evidence type="ECO:0000313" key="4">
    <source>
        <dbReference type="Proteomes" id="UP001344906"/>
    </source>
</evidence>
<feature type="transmembrane region" description="Helical" evidence="2">
    <location>
        <begin position="71"/>
        <end position="90"/>
    </location>
</feature>
<keyword evidence="2" id="KW-1133">Transmembrane helix</keyword>
<sequence length="571" mass="60481">MATFIPSHTRANSGGAQAQANLSAALRPWRRRIWTQRILFWGVRGLLIGLFMAGLILLISRLLPWASAPYWALGIGIALPVLGIALALWFRPTNTSTAHMVDERLSLHDRVGTAWELRDQASALAGLQRRDALKQLRAHTPAKSIALRLNRATTVTLVVLLLLLTTLILVPNPMTAVLKQQAALQAQITKQVTSIEKLRQITAQQPGISKDEKQKIDQILHDLESKLQQAKNPNDAQQALSEAQAKLDQLRNPQSSNKTQARSSAADALNNSSNANTRAAGQALNSNDSKSLAQALQNLANQASKASPEQRKQMAQDLEKAANQANKDPALSSALHQMAKSMADGSSSEISDAAKAVESASNQTSADQAGENAINKASQGLQNAANNLASATDNTTGQAQQGQDQGQNQQGQGQQGQNQQGQGQGQQGQNQQGQGQGQQGQNQQGQGQQGQQGQGQQGRGQGQQGQGSQGQGSQGQGQQGQGQGGAGGGNSNGSGAHKDEPVYVQGQNGQGSSTQSADNNNGVVQPGSDVPYSKVIEQYNQKAHDAIDNSNVAPSQKDLVHDYFNTLEGQQ</sequence>
<proteinExistence type="predicted"/>
<keyword evidence="2" id="KW-0812">Transmembrane</keyword>
<accession>A0ABQ6FYT5</accession>
<feature type="compositionally biased region" description="Basic and acidic residues" evidence="1">
    <location>
        <begin position="308"/>
        <end position="320"/>
    </location>
</feature>
<feature type="region of interest" description="Disordered" evidence="1">
    <location>
        <begin position="229"/>
        <end position="287"/>
    </location>
</feature>
<feature type="compositionally biased region" description="Low complexity" evidence="1">
    <location>
        <begin position="397"/>
        <end position="446"/>
    </location>
</feature>
<feature type="compositionally biased region" description="Low complexity" evidence="1">
    <location>
        <begin position="505"/>
        <end position="516"/>
    </location>
</feature>
<feature type="region of interest" description="Disordered" evidence="1">
    <location>
        <begin position="299"/>
        <end position="533"/>
    </location>
</feature>
<feature type="compositionally biased region" description="Low complexity" evidence="1">
    <location>
        <begin position="263"/>
        <end position="276"/>
    </location>
</feature>
<feature type="compositionally biased region" description="Polar residues" evidence="1">
    <location>
        <begin position="251"/>
        <end position="262"/>
    </location>
</feature>
<feature type="transmembrane region" description="Helical" evidence="2">
    <location>
        <begin position="152"/>
        <end position="170"/>
    </location>
</feature>
<feature type="compositionally biased region" description="Polar residues" evidence="1">
    <location>
        <begin position="277"/>
        <end position="287"/>
    </location>
</feature>
<feature type="compositionally biased region" description="Polar residues" evidence="1">
    <location>
        <begin position="229"/>
        <end position="241"/>
    </location>
</feature>
<gene>
    <name evidence="3" type="ORF">KDH_62600</name>
</gene>